<evidence type="ECO:0000256" key="1">
    <source>
        <dbReference type="ARBA" id="ARBA00022490"/>
    </source>
</evidence>
<evidence type="ECO:0000256" key="8">
    <source>
        <dbReference type="HAMAP-Rule" id="MF_00316"/>
    </source>
</evidence>
<dbReference type="PANTHER" id="PTHR19136">
    <property type="entry name" value="MOLYBDENUM COFACTOR GUANYLYLTRANSFERASE"/>
    <property type="match status" value="1"/>
</dbReference>
<evidence type="ECO:0000313" key="11">
    <source>
        <dbReference type="Proteomes" id="UP000003781"/>
    </source>
</evidence>
<dbReference type="GO" id="GO:0061603">
    <property type="term" value="F:molybdenum cofactor guanylyltransferase activity"/>
    <property type="evidence" value="ECO:0007669"/>
    <property type="project" value="UniProtKB-EC"/>
</dbReference>
<evidence type="ECO:0000256" key="7">
    <source>
        <dbReference type="ARBA" id="ARBA00023150"/>
    </source>
</evidence>
<comment type="similarity">
    <text evidence="8">Belongs to the MobA family.</text>
</comment>
<feature type="binding site" evidence="8">
    <location>
        <position position="106"/>
    </location>
    <ligand>
        <name>GTP</name>
        <dbReference type="ChEBI" id="CHEBI:37565"/>
    </ligand>
</feature>
<feature type="binding site" evidence="8">
    <location>
        <position position="106"/>
    </location>
    <ligand>
        <name>Mg(2+)</name>
        <dbReference type="ChEBI" id="CHEBI:18420"/>
    </ligand>
</feature>
<comment type="caution">
    <text evidence="8">Lacks conserved residue(s) required for the propagation of feature annotation.</text>
</comment>
<dbReference type="AlphaFoldDB" id="A3IV42"/>
<dbReference type="Proteomes" id="UP000003781">
    <property type="component" value="Unassembled WGS sequence"/>
</dbReference>
<accession>A3IV42</accession>
<dbReference type="GO" id="GO:0005525">
    <property type="term" value="F:GTP binding"/>
    <property type="evidence" value="ECO:0007669"/>
    <property type="project" value="UniProtKB-UniRule"/>
</dbReference>
<sequence>METLFKADLSAIILAGGKSSRMGEDKALIKIRGFPLLQVSATLIRAYANPVYIITPWIERYQKIVPSGCHLLQEVCPSGESQGPLVGFAQALSYVKTEWVLLLACDLPNLTNQSIEASLQQLHQVSDQATACLPRHDKGWDPLCGFYRSSCLTSLESFIQGGGRSFQKWLQSQSVQELFVSDRSVLFNCNTPMDLKRIIQFE</sequence>
<dbReference type="NCBIfam" id="NF002741">
    <property type="entry name" value="PRK02726.1"/>
    <property type="match status" value="1"/>
</dbReference>
<keyword evidence="4 8" id="KW-0547">Nucleotide-binding</keyword>
<dbReference type="CDD" id="cd02503">
    <property type="entry name" value="MobA"/>
    <property type="match status" value="1"/>
</dbReference>
<evidence type="ECO:0000313" key="10">
    <source>
        <dbReference type="EMBL" id="EAZ89696.1"/>
    </source>
</evidence>
<evidence type="ECO:0000256" key="5">
    <source>
        <dbReference type="ARBA" id="ARBA00022842"/>
    </source>
</evidence>
<dbReference type="HAMAP" id="MF_00316">
    <property type="entry name" value="MobA"/>
    <property type="match status" value="1"/>
</dbReference>
<dbReference type="GO" id="GO:0046872">
    <property type="term" value="F:metal ion binding"/>
    <property type="evidence" value="ECO:0007669"/>
    <property type="project" value="UniProtKB-KW"/>
</dbReference>
<dbReference type="InterPro" id="IPR013482">
    <property type="entry name" value="Molybde_CF_guanTrfase"/>
</dbReference>
<evidence type="ECO:0000256" key="3">
    <source>
        <dbReference type="ARBA" id="ARBA00022723"/>
    </source>
</evidence>
<comment type="caution">
    <text evidence="10">The sequence shown here is derived from an EMBL/GenBank/DDBJ whole genome shotgun (WGS) entry which is preliminary data.</text>
</comment>
<dbReference type="GO" id="GO:0005737">
    <property type="term" value="C:cytoplasm"/>
    <property type="evidence" value="ECO:0007669"/>
    <property type="project" value="UniProtKB-SubCell"/>
</dbReference>
<keyword evidence="3 8" id="KW-0479">Metal-binding</keyword>
<dbReference type="SUPFAM" id="SSF53448">
    <property type="entry name" value="Nucleotide-diphospho-sugar transferases"/>
    <property type="match status" value="1"/>
</dbReference>
<evidence type="ECO:0000256" key="6">
    <source>
        <dbReference type="ARBA" id="ARBA00023134"/>
    </source>
</evidence>
<feature type="domain" description="MobA-like NTP transferase" evidence="9">
    <location>
        <begin position="11"/>
        <end position="170"/>
    </location>
</feature>
<evidence type="ECO:0000259" key="9">
    <source>
        <dbReference type="Pfam" id="PF12804"/>
    </source>
</evidence>
<dbReference type="InterPro" id="IPR025877">
    <property type="entry name" value="MobA-like_NTP_Trfase"/>
</dbReference>
<dbReference type="EC" id="2.7.7.77" evidence="8"/>
<proteinExistence type="inferred from homology"/>
<keyword evidence="1 8" id="KW-0963">Cytoplasm</keyword>
<feature type="binding site" evidence="8">
    <location>
        <position position="26"/>
    </location>
    <ligand>
        <name>GTP</name>
        <dbReference type="ChEBI" id="CHEBI:37565"/>
    </ligand>
</feature>
<keyword evidence="11" id="KW-1185">Reference proteome</keyword>
<dbReference type="Pfam" id="PF12804">
    <property type="entry name" value="NTP_transf_3"/>
    <property type="match status" value="1"/>
</dbReference>
<dbReference type="OrthoDB" id="9788394at2"/>
<dbReference type="GO" id="GO:0006777">
    <property type="term" value="P:Mo-molybdopterin cofactor biosynthetic process"/>
    <property type="evidence" value="ECO:0007669"/>
    <property type="project" value="UniProtKB-KW"/>
</dbReference>
<dbReference type="Gene3D" id="3.90.550.10">
    <property type="entry name" value="Spore Coat Polysaccharide Biosynthesis Protein SpsA, Chain A"/>
    <property type="match status" value="1"/>
</dbReference>
<organism evidence="10 11">
    <name type="scientific">Crocosphaera chwakensis CCY0110</name>
    <dbReference type="NCBI Taxonomy" id="391612"/>
    <lineage>
        <taxon>Bacteria</taxon>
        <taxon>Bacillati</taxon>
        <taxon>Cyanobacteriota</taxon>
        <taxon>Cyanophyceae</taxon>
        <taxon>Oscillatoriophycideae</taxon>
        <taxon>Chroococcales</taxon>
        <taxon>Aphanothecaceae</taxon>
        <taxon>Crocosphaera</taxon>
        <taxon>Crocosphaera chwakensis</taxon>
    </lineage>
</organism>
<evidence type="ECO:0000256" key="2">
    <source>
        <dbReference type="ARBA" id="ARBA00022679"/>
    </source>
</evidence>
<dbReference type="EMBL" id="AAXW01000039">
    <property type="protein sequence ID" value="EAZ89696.1"/>
    <property type="molecule type" value="Genomic_DNA"/>
</dbReference>
<keyword evidence="2 8" id="KW-0808">Transferase</keyword>
<dbReference type="PANTHER" id="PTHR19136:SF81">
    <property type="entry name" value="MOLYBDENUM COFACTOR GUANYLYLTRANSFERASE"/>
    <property type="match status" value="1"/>
</dbReference>
<evidence type="ECO:0000256" key="4">
    <source>
        <dbReference type="ARBA" id="ARBA00022741"/>
    </source>
</evidence>
<feature type="binding site" evidence="8">
    <location>
        <begin position="14"/>
        <end position="16"/>
    </location>
    <ligand>
        <name>GTP</name>
        <dbReference type="ChEBI" id="CHEBI:37565"/>
    </ligand>
</feature>
<comment type="cofactor">
    <cofactor evidence="8">
        <name>Mg(2+)</name>
        <dbReference type="ChEBI" id="CHEBI:18420"/>
    </cofactor>
</comment>
<comment type="subcellular location">
    <subcellularLocation>
        <location evidence="8">Cytoplasm</location>
    </subcellularLocation>
</comment>
<gene>
    <name evidence="8" type="primary">mobA</name>
    <name evidence="10" type="ORF">CY0110_11297</name>
</gene>
<reference evidence="10 11" key="1">
    <citation type="submission" date="2007-03" db="EMBL/GenBank/DDBJ databases">
        <authorList>
            <person name="Stal L."/>
            <person name="Ferriera S."/>
            <person name="Johnson J."/>
            <person name="Kravitz S."/>
            <person name="Beeson K."/>
            <person name="Sutton G."/>
            <person name="Rogers Y.-H."/>
            <person name="Friedman R."/>
            <person name="Frazier M."/>
            <person name="Venter J.C."/>
        </authorList>
    </citation>
    <scope>NUCLEOTIDE SEQUENCE [LARGE SCALE GENOMIC DNA]</scope>
    <source>
        <strain evidence="10 11">CCY0110</strain>
    </source>
</reference>
<keyword evidence="6 8" id="KW-0342">GTP-binding</keyword>
<name>A3IV42_9CHRO</name>
<dbReference type="InterPro" id="IPR029044">
    <property type="entry name" value="Nucleotide-diphossugar_trans"/>
</dbReference>
<keyword evidence="5 8" id="KW-0460">Magnesium</keyword>
<protein>
    <recommendedName>
        <fullName evidence="8">Probable molybdenum cofactor guanylyltransferase</fullName>
        <shortName evidence="8">MoCo guanylyltransferase</shortName>
        <ecNumber evidence="8">2.7.7.77</ecNumber>
    </recommendedName>
    <alternativeName>
        <fullName evidence="8">GTP:molybdopterin guanylyltransferase</fullName>
    </alternativeName>
    <alternativeName>
        <fullName evidence="8">Mo-MPT guanylyltransferase</fullName>
    </alternativeName>
    <alternativeName>
        <fullName evidence="8">Molybdopterin guanylyltransferase</fullName>
    </alternativeName>
    <alternativeName>
        <fullName evidence="8">Molybdopterin-guanine dinucleotide synthase</fullName>
        <shortName evidence="8">MGD synthase</shortName>
    </alternativeName>
</protein>
<comment type="catalytic activity">
    <reaction evidence="8">
        <text>Mo-molybdopterin + GTP + H(+) = Mo-molybdopterin guanine dinucleotide + diphosphate</text>
        <dbReference type="Rhea" id="RHEA:34243"/>
        <dbReference type="ChEBI" id="CHEBI:15378"/>
        <dbReference type="ChEBI" id="CHEBI:33019"/>
        <dbReference type="ChEBI" id="CHEBI:37565"/>
        <dbReference type="ChEBI" id="CHEBI:71302"/>
        <dbReference type="ChEBI" id="CHEBI:71310"/>
        <dbReference type="EC" id="2.7.7.77"/>
    </reaction>
</comment>
<dbReference type="eggNOG" id="COG0746">
    <property type="taxonomic scope" value="Bacteria"/>
</dbReference>
<comment type="domain">
    <text evidence="8">The N-terminal domain determines nucleotide recognition and specific binding, while the C-terminal domain determines the specific binding to the target protein.</text>
</comment>
<comment type="function">
    <text evidence="8">Transfers a GMP moiety from GTP to Mo-molybdopterin (Mo-MPT) cofactor (Moco or molybdenum cofactor) to form Mo-molybdopterin guanine dinucleotide (Mo-MGD) cofactor.</text>
</comment>
<dbReference type="RefSeq" id="WP_008277248.1">
    <property type="nucleotide sequence ID" value="NZ_AAXW01000039.1"/>
</dbReference>
<keyword evidence="7 8" id="KW-0501">Molybdenum cofactor biosynthesis</keyword>